<evidence type="ECO:0000313" key="2">
    <source>
        <dbReference type="Proteomes" id="UP001165960"/>
    </source>
</evidence>
<name>A0ACC2RQ58_9FUNG</name>
<organism evidence="1 2">
    <name type="scientific">Entomophthora muscae</name>
    <dbReference type="NCBI Taxonomy" id="34485"/>
    <lineage>
        <taxon>Eukaryota</taxon>
        <taxon>Fungi</taxon>
        <taxon>Fungi incertae sedis</taxon>
        <taxon>Zoopagomycota</taxon>
        <taxon>Entomophthoromycotina</taxon>
        <taxon>Entomophthoromycetes</taxon>
        <taxon>Entomophthorales</taxon>
        <taxon>Entomophthoraceae</taxon>
        <taxon>Entomophthora</taxon>
    </lineage>
</organism>
<keyword evidence="2" id="KW-1185">Reference proteome</keyword>
<evidence type="ECO:0000313" key="1">
    <source>
        <dbReference type="EMBL" id="KAJ9052215.1"/>
    </source>
</evidence>
<comment type="caution">
    <text evidence="1">The sequence shown here is derived from an EMBL/GenBank/DDBJ whole genome shotgun (WGS) entry which is preliminary data.</text>
</comment>
<reference evidence="1" key="1">
    <citation type="submission" date="2022-04" db="EMBL/GenBank/DDBJ databases">
        <title>Genome of the entomopathogenic fungus Entomophthora muscae.</title>
        <authorList>
            <person name="Elya C."/>
            <person name="Lovett B.R."/>
            <person name="Lee E."/>
            <person name="Macias A.M."/>
            <person name="Hajek A.E."/>
            <person name="De Bivort B.L."/>
            <person name="Kasson M.T."/>
            <person name="De Fine Licht H.H."/>
            <person name="Stajich J.E."/>
        </authorList>
    </citation>
    <scope>NUCLEOTIDE SEQUENCE</scope>
    <source>
        <strain evidence="1">Berkeley</strain>
    </source>
</reference>
<dbReference type="EMBL" id="QTSX02006742">
    <property type="protein sequence ID" value="KAJ9052215.1"/>
    <property type="molecule type" value="Genomic_DNA"/>
</dbReference>
<accession>A0ACC2RQ58</accession>
<dbReference type="Proteomes" id="UP001165960">
    <property type="component" value="Unassembled WGS sequence"/>
</dbReference>
<proteinExistence type="predicted"/>
<protein>
    <submittedName>
        <fullName evidence="1">Uncharacterized protein</fullName>
    </submittedName>
</protein>
<gene>
    <name evidence="1" type="ORF">DSO57_1036479</name>
</gene>
<sequence length="241" mass="27096">MTSKKEPLPVIQGNDLFDLDIFEKYNKEKILPPTSITNKFDYDLVDEHSEFWLFRVPADFDTSLLNGKNISVGEGSFPLPLGTKDSNEQWELHSEQLNATSKSEMKALDLLLPIKAMDGAIALAPFGPSRAITLSRKIDVEIPIRKAKKLRDSPYVPPAQPKDMKLRFHPYGFFTNEGLDVSKESTPQNKVSKKSSSRKSTAQEDGKAKEPSKKKEKSSDEVLNSAKPKSKKKKTEKSEQK</sequence>